<keyword evidence="2 7" id="KW-0945">Host-virus interaction</keyword>
<keyword evidence="7" id="KW-1162">Viral penetration into host cytoplasm</keyword>
<keyword evidence="6 7" id="KW-1160">Virus entry into host cell</keyword>
<feature type="disulfide bond" description="Interchain (with Cys-203)" evidence="7">
    <location>
        <position position="457"/>
    </location>
</feature>
<evidence type="ECO:0000256" key="7">
    <source>
        <dbReference type="HAMAP-Rule" id="MF_04002"/>
    </source>
</evidence>
<keyword evidence="5 7" id="KW-0426">Late protein</keyword>
<evidence type="ECO:0000256" key="6">
    <source>
        <dbReference type="ARBA" id="ARBA00023296"/>
    </source>
</evidence>
<dbReference type="GO" id="GO:0005198">
    <property type="term" value="F:structural molecule activity"/>
    <property type="evidence" value="ECO:0007669"/>
    <property type="project" value="UniProtKB-UniRule"/>
</dbReference>
<protein>
    <recommendedName>
        <fullName evidence="7 8">Major capsid protein L1</fullName>
    </recommendedName>
</protein>
<comment type="function">
    <text evidence="7 8">Forms an icosahedral capsid with a T=7 symmetry and a 50 nm diameter. The capsid is composed of 72 pentamers linked to each other by disulfide bonds and associated with L2 proteins. Binds to heparan sulfate proteoglycans on cell surface of basal layer keratinocytes to provide initial virion attachment. This binding mediates a conformational change in the virus capsid that facilitates efficient infection. The virion enters the host cell via endocytosis. During virus trafficking, L1 protein dissociates from the viral DNA and the genomic DNA is released to the host nucleus. The virion assembly takes place within the cell nucleus. Encapsulates the genomic DNA together with protein L2.</text>
</comment>
<comment type="subunit">
    <text evidence="7">Self-assembles into homopentamers. The capsid has an icosahedral symmetry and consists of 72 capsomers, with each capsomer being a pentamer of L1. Interacts with the minor capsid protein L2; this interaction is necessary for viral genome encapsidation. Interacts with protein E2; this interaction enhances E2-dependent replication and transcription activation.</text>
</comment>
<dbReference type="InterPro" id="IPR036973">
    <property type="entry name" value="Capsid_L1_sf_Papillomavir"/>
</dbReference>
<name>A0A0E3SXR5_BPV1</name>
<evidence type="ECO:0000313" key="12">
    <source>
        <dbReference type="Proteomes" id="UP000171123"/>
    </source>
</evidence>
<comment type="similarity">
    <text evidence="7 8">Belongs to the papillomaviridae L1 protein family.</text>
</comment>
<dbReference type="GO" id="GO:0042025">
    <property type="term" value="C:host cell nucleus"/>
    <property type="evidence" value="ECO:0007669"/>
    <property type="project" value="UniProtKB-SubCell"/>
</dbReference>
<evidence type="ECO:0000256" key="8">
    <source>
        <dbReference type="RuleBase" id="RU361248"/>
    </source>
</evidence>
<sequence length="527" mass="59213">MVTLLIFIVLILHCILHFLNANANANMLNLLQMALWQQGQKLYLPPTPVSKVLCSETYVTRKDIYYHAETERLLTVGHPYYKVTVNGKEVPKVSANQYRVFRIQLPDPNQFALPDRTVHNPNKERLVWAVIGTQVSRGQPLGGTVTGHPAFNALLDAENVNRRVAQQTTDDRKQTGLDAKQQQILLVGCTPAIGEYWSKARPCVTDRVTPGSCPPLELKHKKIEDGDMMEIGFGAADFQELNATKSDLPLDIANEKCLYPDYLKMAEEASGNSLFFFARKEQMYVRHIWSRGGTDKEGPPEDLYLKKSGDGDLKIASVHFGSPSGSLVSTDAQIFNRPYWLYRAQGMNNGIAWNNTLFVTVGDNTRGTNLTITVPTNDTPLKNYDTAQFNVYHRHVEEYKLAFILQLCAVEITADTVSHLQSLIPSVLENWEIGVQPPASSVLEDIYRFIDSPATKCAANVEPTKQDPYEGLKFWTIDLKEKLSLDLDQFPLGRRFLAQQGLGCSSVRKRTAHTQKTKVSSKKKLKK</sequence>
<gene>
    <name evidence="7 8 10" type="primary">L1</name>
</gene>
<keyword evidence="7" id="KW-1048">Host nucleus</keyword>
<dbReference type="GO" id="GO:0039620">
    <property type="term" value="C:T=7 icosahedral viral capsid"/>
    <property type="evidence" value="ECO:0007669"/>
    <property type="project" value="UniProtKB-UniRule"/>
</dbReference>
<keyword evidence="8" id="KW-1145">T=7 icosahedral capsid protein</keyword>
<evidence type="ECO:0000313" key="10">
    <source>
        <dbReference type="EMBL" id="ALL29336.1"/>
    </source>
</evidence>
<evidence type="ECO:0000256" key="4">
    <source>
        <dbReference type="ARBA" id="ARBA00022844"/>
    </source>
</evidence>
<dbReference type="InterPro" id="IPR011222">
    <property type="entry name" value="dsDNA_vir_gr_I_capsid"/>
</dbReference>
<dbReference type="HAMAP" id="MF_04002">
    <property type="entry name" value="PPV_L1"/>
    <property type="match status" value="1"/>
</dbReference>
<dbReference type="GO" id="GO:0019062">
    <property type="term" value="P:virion attachment to host cell"/>
    <property type="evidence" value="ECO:0007669"/>
    <property type="project" value="UniProtKB-UniRule"/>
</dbReference>
<evidence type="ECO:0000313" key="9">
    <source>
        <dbReference type="EMBL" id="AKB94042.1"/>
    </source>
</evidence>
<keyword evidence="1 7" id="KW-0167">Capsid protein</keyword>
<dbReference type="Proteomes" id="UP000158020">
    <property type="component" value="Genome"/>
</dbReference>
<proteinExistence type="inferred from homology"/>
<comment type="subcellular location">
    <subcellularLocation>
        <location evidence="7">Virion</location>
    </subcellularLocation>
    <subcellularLocation>
        <location evidence="7">Host nucleus</location>
    </subcellularLocation>
</comment>
<feature type="disulfide bond" description="Interchain (with Cys-457)" evidence="7">
    <location>
        <position position="203"/>
    </location>
</feature>
<keyword evidence="7" id="KW-1015">Disulfide bond</keyword>
<dbReference type="Pfam" id="PF00500">
    <property type="entry name" value="Late_protein_L1"/>
    <property type="match status" value="1"/>
</dbReference>
<evidence type="ECO:0000256" key="5">
    <source>
        <dbReference type="ARBA" id="ARBA00022921"/>
    </source>
</evidence>
<keyword evidence="7" id="KW-1164">Virus endocytosis by host</keyword>
<dbReference type="Proteomes" id="UP000171123">
    <property type="component" value="Segment"/>
</dbReference>
<dbReference type="InterPro" id="IPR002210">
    <property type="entry name" value="Capsid_L1_Papillomavir"/>
</dbReference>
<dbReference type="PRINTS" id="PR00865">
    <property type="entry name" value="HPVCAPSIDL1"/>
</dbReference>
<dbReference type="Gene3D" id="2.60.175.20">
    <property type="entry name" value="Major capsid L1 (late) superfamily, Papillomavirus"/>
    <property type="match status" value="1"/>
</dbReference>
<dbReference type="SUPFAM" id="SSF88648">
    <property type="entry name" value="Group I dsDNA viruses"/>
    <property type="match status" value="1"/>
</dbReference>
<reference evidence="9 12" key="2">
    <citation type="journal article" date="2015" name="Vet. Microbiol.">
        <title>Genomic characterisation of the feline sarcoid-associated papillomavirus and proposed classification as Bos taurus papillomavirus type 14.</title>
        <authorList>
            <person name="Munday J.S."/>
            <person name="Thomson N."/>
            <person name="Dunowska M."/>
            <person name="Knight C.G."/>
            <person name="Laurie R.E."/>
            <person name="Hills S."/>
        </authorList>
    </citation>
    <scope>NUCLEOTIDE SEQUENCE [LARGE SCALE GENOMIC DNA]</scope>
    <source>
        <strain evidence="9">CGKnose1</strain>
    </source>
</reference>
<evidence type="ECO:0000313" key="11">
    <source>
        <dbReference type="Proteomes" id="UP000158020"/>
    </source>
</evidence>
<keyword evidence="3 7" id="KW-1161">Viral attachment to host cell</keyword>
<reference evidence="10 11" key="3">
    <citation type="submission" date="2015-05" db="EMBL/GenBank/DDBJ databases">
        <title>Sequence analysis of the complete genome of unclassified Bovine papillomavirus in China.</title>
        <authorList>
            <person name="Hu J."/>
            <person name="Zhang W."/>
            <person name="Wang Q."/>
            <person name="Shi C."/>
            <person name="Huang Z."/>
            <person name="Xu J."/>
            <person name="Jiao H."/>
            <person name="Meng Z."/>
            <person name="Li Y."/>
            <person name="Wang N."/>
            <person name="Han J."/>
        </authorList>
    </citation>
    <scope>NUCLEOTIDE SEQUENCE [LARGE SCALE GENOMIC DNA]</scope>
    <source>
        <strain evidence="10">Aks-03</strain>
    </source>
</reference>
<evidence type="ECO:0000256" key="3">
    <source>
        <dbReference type="ARBA" id="ARBA00022804"/>
    </source>
</evidence>
<keyword evidence="4 7" id="KW-0946">Virion</keyword>
<dbReference type="GO" id="GO:0075509">
    <property type="term" value="P:endocytosis involved in viral entry into host cell"/>
    <property type="evidence" value="ECO:0007669"/>
    <property type="project" value="UniProtKB-KW"/>
</dbReference>
<evidence type="ECO:0000256" key="2">
    <source>
        <dbReference type="ARBA" id="ARBA00022581"/>
    </source>
</evidence>
<dbReference type="EMBL" id="KP276343">
    <property type="protein sequence ID" value="AKB94042.1"/>
    <property type="molecule type" value="Genomic_DNA"/>
</dbReference>
<accession>A0A0E3SXR5</accession>
<evidence type="ECO:0000256" key="1">
    <source>
        <dbReference type="ARBA" id="ARBA00022561"/>
    </source>
</evidence>
<organism evidence="9 12">
    <name type="scientific">Bos taurus papillomavirus 14</name>
    <dbReference type="NCBI Taxonomy" id="2758381"/>
    <lineage>
        <taxon>Viruses</taxon>
        <taxon>Monodnaviria</taxon>
        <taxon>Shotokuvirae</taxon>
        <taxon>Cossaviricota</taxon>
        <taxon>Papovaviricetes</taxon>
        <taxon>Zurhausenvirales</taxon>
        <taxon>Papillomaviridae</taxon>
        <taxon>Firstpapillomavirinae</taxon>
        <taxon>Deltapapillomavirus</taxon>
        <taxon>Bovine papillomavirus type 1</taxon>
    </lineage>
</organism>
<dbReference type="EMBL" id="KR868228">
    <property type="protein sequence ID" value="ALL29336.1"/>
    <property type="molecule type" value="Genomic_DNA"/>
</dbReference>
<reference evidence="9" key="1">
    <citation type="submission" date="2014-12" db="EMBL/GenBank/DDBJ databases">
        <authorList>
            <person name="Munday J."/>
            <person name="Dunowska M."/>
            <person name="Laurie R."/>
            <person name="Knight C."/>
            <person name="Thomson N."/>
        </authorList>
    </citation>
    <scope>NUCLEOTIDE SEQUENCE</scope>
    <source>
        <strain evidence="9">CGKnose1</strain>
    </source>
</reference>